<dbReference type="FunFam" id="3.30.160.20:FF:000133">
    <property type="entry name" value="40S ribosomal protein S2"/>
    <property type="match status" value="1"/>
</dbReference>
<sequence length="117" mass="12842">MSISSVYLQSTATPVLMGSEGGPIGPILTGRCRGARGGKSEDKEWVPVTKLGRMVKDMKIKSLEEIYLHSLPIKESEIIDFFLGSCLNDEELKIMPGLVSAQVHAHVDLFIYFCITA</sequence>
<dbReference type="Proteomes" id="UP000261560">
    <property type="component" value="Unplaced"/>
</dbReference>
<reference evidence="1" key="1">
    <citation type="submission" date="2025-08" db="UniProtKB">
        <authorList>
            <consortium name="Ensembl"/>
        </authorList>
    </citation>
    <scope>IDENTIFICATION</scope>
</reference>
<keyword evidence="2" id="KW-1185">Reference proteome</keyword>
<organism evidence="1 2">
    <name type="scientific">Oryzias melastigma</name>
    <name type="common">Marine medaka</name>
    <dbReference type="NCBI Taxonomy" id="30732"/>
    <lineage>
        <taxon>Eukaryota</taxon>
        <taxon>Metazoa</taxon>
        <taxon>Chordata</taxon>
        <taxon>Craniata</taxon>
        <taxon>Vertebrata</taxon>
        <taxon>Euteleostomi</taxon>
        <taxon>Actinopterygii</taxon>
        <taxon>Neopterygii</taxon>
        <taxon>Teleostei</taxon>
        <taxon>Neoteleostei</taxon>
        <taxon>Acanthomorphata</taxon>
        <taxon>Ovalentaria</taxon>
        <taxon>Atherinomorphae</taxon>
        <taxon>Beloniformes</taxon>
        <taxon>Adrianichthyidae</taxon>
        <taxon>Oryziinae</taxon>
        <taxon>Oryzias</taxon>
    </lineage>
</organism>
<dbReference type="Gene3D" id="3.30.160.20">
    <property type="match status" value="1"/>
</dbReference>
<evidence type="ECO:0000313" key="1">
    <source>
        <dbReference type="Ensembl" id="ENSOMEP00000001881.1"/>
    </source>
</evidence>
<dbReference type="GeneTree" id="ENSGT00940000165666"/>
<evidence type="ECO:0008006" key="3">
    <source>
        <dbReference type="Google" id="ProtNLM"/>
    </source>
</evidence>
<dbReference type="GO" id="GO:0003735">
    <property type="term" value="F:structural constituent of ribosome"/>
    <property type="evidence" value="ECO:0007669"/>
    <property type="project" value="UniProtKB-ARBA"/>
</dbReference>
<dbReference type="AlphaFoldDB" id="A0A3B3B8I0"/>
<reference evidence="1" key="2">
    <citation type="submission" date="2025-09" db="UniProtKB">
        <authorList>
            <consortium name="Ensembl"/>
        </authorList>
    </citation>
    <scope>IDENTIFICATION</scope>
</reference>
<proteinExistence type="predicted"/>
<accession>A0A3B3B8I0</accession>
<dbReference type="PaxDb" id="30732-ENSOMEP00000001881"/>
<dbReference type="STRING" id="30732.ENSOMEP00000001881"/>
<dbReference type="Ensembl" id="ENSOMET00000013436.1">
    <property type="protein sequence ID" value="ENSOMEP00000001881.1"/>
    <property type="gene ID" value="ENSOMEG00000002801.1"/>
</dbReference>
<evidence type="ECO:0000313" key="2">
    <source>
        <dbReference type="Proteomes" id="UP000261560"/>
    </source>
</evidence>
<name>A0A3B3B8I0_ORYME</name>
<protein>
    <recommendedName>
        <fullName evidence="3">Ribosomal protein S5 C-terminal domain-containing protein</fullName>
    </recommendedName>
</protein>